<dbReference type="Gene3D" id="1.10.40.50">
    <property type="entry name" value="Probable gtpase engc, domain 3"/>
    <property type="match status" value="1"/>
</dbReference>
<dbReference type="EC" id="3.6.1.-" evidence="10"/>
<dbReference type="CDD" id="cd04466">
    <property type="entry name" value="S1_YloQ_GTPase"/>
    <property type="match status" value="1"/>
</dbReference>
<dbReference type="InterPro" id="IPR030378">
    <property type="entry name" value="G_CP_dom"/>
</dbReference>
<evidence type="ECO:0000256" key="6">
    <source>
        <dbReference type="ARBA" id="ARBA00022801"/>
    </source>
</evidence>
<dbReference type="HAMAP" id="MF_01820">
    <property type="entry name" value="GTPase_RsgA"/>
    <property type="match status" value="1"/>
</dbReference>
<keyword evidence="2 10" id="KW-0690">Ribosome biogenesis</keyword>
<feature type="binding site" evidence="10">
    <location>
        <position position="258"/>
    </location>
    <ligand>
        <name>Zn(2+)</name>
        <dbReference type="ChEBI" id="CHEBI:29105"/>
    </ligand>
</feature>
<dbReference type="Gene3D" id="3.40.50.300">
    <property type="entry name" value="P-loop containing nucleotide triphosphate hydrolases"/>
    <property type="match status" value="1"/>
</dbReference>
<keyword evidence="5 10" id="KW-0547">Nucleotide-binding</keyword>
<dbReference type="InterPro" id="IPR010914">
    <property type="entry name" value="RsgA_GTPase_dom"/>
</dbReference>
<dbReference type="NCBIfam" id="TIGR00157">
    <property type="entry name" value="ribosome small subunit-dependent GTPase A"/>
    <property type="match status" value="1"/>
</dbReference>
<feature type="domain" description="EngC GTPase" evidence="11">
    <location>
        <begin position="87"/>
        <end position="232"/>
    </location>
</feature>
<evidence type="ECO:0000256" key="2">
    <source>
        <dbReference type="ARBA" id="ARBA00022517"/>
    </source>
</evidence>
<feature type="binding site" evidence="10">
    <location>
        <position position="271"/>
    </location>
    <ligand>
        <name>Zn(2+)</name>
        <dbReference type="ChEBI" id="CHEBI:29105"/>
    </ligand>
</feature>
<evidence type="ECO:0000256" key="1">
    <source>
        <dbReference type="ARBA" id="ARBA00022490"/>
    </source>
</evidence>
<feature type="binding site" evidence="10">
    <location>
        <begin position="176"/>
        <end position="184"/>
    </location>
    <ligand>
        <name>GTP</name>
        <dbReference type="ChEBI" id="CHEBI:37565"/>
    </ligand>
</feature>
<feature type="binding site" evidence="10">
    <location>
        <begin position="126"/>
        <end position="129"/>
    </location>
    <ligand>
        <name>GTP</name>
        <dbReference type="ChEBI" id="CHEBI:37565"/>
    </ligand>
</feature>
<dbReference type="EMBL" id="FOVJ01000002">
    <property type="protein sequence ID" value="SFN56284.1"/>
    <property type="molecule type" value="Genomic_DNA"/>
</dbReference>
<comment type="function">
    <text evidence="10">One of several proteins that assist in the late maturation steps of the functional core of the 30S ribosomal subunit. Helps release RbfA from mature subunits. May play a role in the assembly of ribosomal proteins into the subunit. Circularly permuted GTPase that catalyzes slow GTP hydrolysis, GTPase activity is stimulated by the 30S ribosomal subunit.</text>
</comment>
<keyword evidence="3 10" id="KW-0479">Metal-binding</keyword>
<dbReference type="PROSITE" id="PS51721">
    <property type="entry name" value="G_CP"/>
    <property type="match status" value="1"/>
</dbReference>
<dbReference type="GO" id="GO:0046872">
    <property type="term" value="F:metal ion binding"/>
    <property type="evidence" value="ECO:0007669"/>
    <property type="project" value="UniProtKB-KW"/>
</dbReference>
<comment type="cofactor">
    <cofactor evidence="10">
        <name>Zn(2+)</name>
        <dbReference type="ChEBI" id="CHEBI:29105"/>
    </cofactor>
    <text evidence="10">Binds 1 zinc ion per subunit.</text>
</comment>
<dbReference type="PANTHER" id="PTHR32120">
    <property type="entry name" value="SMALL RIBOSOMAL SUBUNIT BIOGENESIS GTPASE RSGA"/>
    <property type="match status" value="1"/>
</dbReference>
<evidence type="ECO:0000256" key="8">
    <source>
        <dbReference type="ARBA" id="ARBA00022884"/>
    </source>
</evidence>
<protein>
    <recommendedName>
        <fullName evidence="10">Small ribosomal subunit biogenesis GTPase RsgA</fullName>
        <ecNumber evidence="10">3.6.1.-</ecNumber>
    </recommendedName>
</protein>
<keyword evidence="1 10" id="KW-0963">Cytoplasm</keyword>
<feature type="binding site" evidence="10">
    <location>
        <position position="263"/>
    </location>
    <ligand>
        <name>Zn(2+)</name>
        <dbReference type="ChEBI" id="CHEBI:29105"/>
    </ligand>
</feature>
<dbReference type="SUPFAM" id="SSF52540">
    <property type="entry name" value="P-loop containing nucleoside triphosphate hydrolases"/>
    <property type="match status" value="1"/>
</dbReference>
<evidence type="ECO:0000256" key="7">
    <source>
        <dbReference type="ARBA" id="ARBA00022833"/>
    </source>
</evidence>
<evidence type="ECO:0000313" key="13">
    <source>
        <dbReference type="EMBL" id="SFN56284.1"/>
    </source>
</evidence>
<evidence type="ECO:0000259" key="12">
    <source>
        <dbReference type="PROSITE" id="PS51721"/>
    </source>
</evidence>
<dbReference type="PROSITE" id="PS50936">
    <property type="entry name" value="ENGC_GTPASE"/>
    <property type="match status" value="1"/>
</dbReference>
<sequence length="313" mass="34048">MSSACRSPISSPIRGEIVAAYGRHFLVKTATDIALPCVLRGRKGGAACGDQVEIRLTSPGQGVIETILPRRTLLHRSDSSRDKLIAANVTQLVIVVAAVPSFSEELINRCLVAAENQHIKALIVLNKADLSEPTRAAFATLLLYERLGYSLLQLSAKTDIEPLLPYLRGHLSALVGQSGMGKSTLINALIPAAERATAEISTTLDTGRHTTTHARLYQLDETSGIIDSPGVQQFGLQHISSEELVWGFKEFHRYIGQCKFNNCCHIGEPGCALLHAVGEGKIDPRRLDFYRKLIMSWRPPPGATSILKPNAQP</sequence>
<comment type="similarity">
    <text evidence="10">Belongs to the TRAFAC class YlqF/YawG GTPase family. RsgA subfamily.</text>
</comment>
<evidence type="ECO:0000256" key="5">
    <source>
        <dbReference type="ARBA" id="ARBA00022741"/>
    </source>
</evidence>
<dbReference type="SUPFAM" id="SSF50249">
    <property type="entry name" value="Nucleic acid-binding proteins"/>
    <property type="match status" value="1"/>
</dbReference>
<comment type="subcellular location">
    <subcellularLocation>
        <location evidence="10">Cytoplasm</location>
    </subcellularLocation>
</comment>
<keyword evidence="8 10" id="KW-0694">RNA-binding</keyword>
<evidence type="ECO:0000256" key="10">
    <source>
        <dbReference type="HAMAP-Rule" id="MF_01820"/>
    </source>
</evidence>
<organism evidence="13 14">
    <name type="scientific">Nitrosospira briensis</name>
    <dbReference type="NCBI Taxonomy" id="35799"/>
    <lineage>
        <taxon>Bacteria</taxon>
        <taxon>Pseudomonadati</taxon>
        <taxon>Pseudomonadota</taxon>
        <taxon>Betaproteobacteria</taxon>
        <taxon>Nitrosomonadales</taxon>
        <taxon>Nitrosomonadaceae</taxon>
        <taxon>Nitrosospira</taxon>
    </lineage>
</organism>
<keyword evidence="6 10" id="KW-0378">Hydrolase</keyword>
<name>A0A1I5A1D3_9PROT</name>
<gene>
    <name evidence="10" type="primary">rsgA</name>
    <name evidence="13" type="ORF">SAMN05216386_1163</name>
</gene>
<reference evidence="14" key="1">
    <citation type="submission" date="2016-10" db="EMBL/GenBank/DDBJ databases">
        <authorList>
            <person name="Varghese N."/>
        </authorList>
    </citation>
    <scope>NUCLEOTIDE SEQUENCE [LARGE SCALE GENOMIC DNA]</scope>
    <source>
        <strain evidence="14">Nsp8</strain>
    </source>
</reference>
<evidence type="ECO:0000259" key="11">
    <source>
        <dbReference type="PROSITE" id="PS50936"/>
    </source>
</evidence>
<dbReference type="GO" id="GO:0042274">
    <property type="term" value="P:ribosomal small subunit biogenesis"/>
    <property type="evidence" value="ECO:0007669"/>
    <property type="project" value="UniProtKB-UniRule"/>
</dbReference>
<proteinExistence type="inferred from homology"/>
<keyword evidence="14" id="KW-1185">Reference proteome</keyword>
<evidence type="ECO:0000256" key="3">
    <source>
        <dbReference type="ARBA" id="ARBA00022723"/>
    </source>
</evidence>
<dbReference type="GO" id="GO:0003924">
    <property type="term" value="F:GTPase activity"/>
    <property type="evidence" value="ECO:0007669"/>
    <property type="project" value="UniProtKB-UniRule"/>
</dbReference>
<dbReference type="PANTHER" id="PTHR32120:SF11">
    <property type="entry name" value="SMALL RIBOSOMAL SUBUNIT BIOGENESIS GTPASE RSGA 1, MITOCHONDRIAL-RELATED"/>
    <property type="match status" value="1"/>
</dbReference>
<evidence type="ECO:0000256" key="9">
    <source>
        <dbReference type="ARBA" id="ARBA00023134"/>
    </source>
</evidence>
<dbReference type="GO" id="GO:0019843">
    <property type="term" value="F:rRNA binding"/>
    <property type="evidence" value="ECO:0007669"/>
    <property type="project" value="UniProtKB-KW"/>
</dbReference>
<dbReference type="InterPro" id="IPR004881">
    <property type="entry name" value="Ribosome_biogen_GTPase_RsgA"/>
</dbReference>
<dbReference type="Proteomes" id="UP000183107">
    <property type="component" value="Unassembled WGS sequence"/>
</dbReference>
<evidence type="ECO:0000256" key="4">
    <source>
        <dbReference type="ARBA" id="ARBA00022730"/>
    </source>
</evidence>
<dbReference type="GO" id="GO:0005737">
    <property type="term" value="C:cytoplasm"/>
    <property type="evidence" value="ECO:0007669"/>
    <property type="project" value="UniProtKB-SubCell"/>
</dbReference>
<dbReference type="AlphaFoldDB" id="A0A1I5A1D3"/>
<evidence type="ECO:0000313" key="14">
    <source>
        <dbReference type="Proteomes" id="UP000183107"/>
    </source>
</evidence>
<dbReference type="Gene3D" id="2.40.50.140">
    <property type="entry name" value="Nucleic acid-binding proteins"/>
    <property type="match status" value="1"/>
</dbReference>
<dbReference type="Pfam" id="PF03193">
    <property type="entry name" value="RsgA_GTPase"/>
    <property type="match status" value="1"/>
</dbReference>
<dbReference type="CDD" id="cd01854">
    <property type="entry name" value="YjeQ_EngC"/>
    <property type="match status" value="1"/>
</dbReference>
<dbReference type="InterPro" id="IPR031944">
    <property type="entry name" value="RsgA_N"/>
</dbReference>
<feature type="domain" description="CP-type G" evidence="12">
    <location>
        <begin position="81"/>
        <end position="234"/>
    </location>
</feature>
<keyword evidence="7 10" id="KW-0862">Zinc</keyword>
<comment type="subunit">
    <text evidence="10">Monomer. Associates with 30S ribosomal subunit, binds 16S rRNA.</text>
</comment>
<dbReference type="GO" id="GO:0005525">
    <property type="term" value="F:GTP binding"/>
    <property type="evidence" value="ECO:0007669"/>
    <property type="project" value="UniProtKB-UniRule"/>
</dbReference>
<feature type="binding site" evidence="10">
    <location>
        <position position="265"/>
    </location>
    <ligand>
        <name>Zn(2+)</name>
        <dbReference type="ChEBI" id="CHEBI:29105"/>
    </ligand>
</feature>
<dbReference type="InterPro" id="IPR012340">
    <property type="entry name" value="NA-bd_OB-fold"/>
</dbReference>
<dbReference type="InterPro" id="IPR027417">
    <property type="entry name" value="P-loop_NTPase"/>
</dbReference>
<accession>A0A1I5A1D3</accession>
<keyword evidence="9 10" id="KW-0342">GTP-binding</keyword>
<keyword evidence="4 10" id="KW-0699">rRNA-binding</keyword>